<dbReference type="OrthoDB" id="299997at2759"/>
<dbReference type="Proteomes" id="UP000092993">
    <property type="component" value="Unassembled WGS sequence"/>
</dbReference>
<keyword evidence="3" id="KW-1185">Reference proteome</keyword>
<gene>
    <name evidence="2" type="ORF">A0H81_13159</name>
</gene>
<name>A0A1C7LV45_GRIFR</name>
<evidence type="ECO:0008006" key="4">
    <source>
        <dbReference type="Google" id="ProtNLM"/>
    </source>
</evidence>
<sequence length="91" mass="10026">MRSAGQIWTIMMLVLSNIVYRPASGNLSKAGLASTLQDIAGACSQFDSHSCVSCDTLTYGKYFLYLELNIHSRDSYEVTISNHVFGLCPSR</sequence>
<comment type="caution">
    <text evidence="2">The sequence shown here is derived from an EMBL/GenBank/DDBJ whole genome shotgun (WGS) entry which is preliminary data.</text>
</comment>
<evidence type="ECO:0000313" key="3">
    <source>
        <dbReference type="Proteomes" id="UP000092993"/>
    </source>
</evidence>
<dbReference type="EMBL" id="LUGG01000027">
    <property type="protein sequence ID" value="OBZ66714.1"/>
    <property type="molecule type" value="Genomic_DNA"/>
</dbReference>
<organism evidence="2 3">
    <name type="scientific">Grifola frondosa</name>
    <name type="common">Maitake</name>
    <name type="synonym">Polyporus frondosus</name>
    <dbReference type="NCBI Taxonomy" id="5627"/>
    <lineage>
        <taxon>Eukaryota</taxon>
        <taxon>Fungi</taxon>
        <taxon>Dikarya</taxon>
        <taxon>Basidiomycota</taxon>
        <taxon>Agaricomycotina</taxon>
        <taxon>Agaricomycetes</taxon>
        <taxon>Polyporales</taxon>
        <taxon>Grifolaceae</taxon>
        <taxon>Grifola</taxon>
    </lineage>
</organism>
<accession>A0A1C7LV45</accession>
<feature type="signal peptide" evidence="1">
    <location>
        <begin position="1"/>
        <end position="25"/>
    </location>
</feature>
<evidence type="ECO:0000256" key="1">
    <source>
        <dbReference type="SAM" id="SignalP"/>
    </source>
</evidence>
<feature type="chain" id="PRO_5008888793" description="Gnk2-homologous domain-containing protein" evidence="1">
    <location>
        <begin position="26"/>
        <end position="91"/>
    </location>
</feature>
<protein>
    <recommendedName>
        <fullName evidence="4">Gnk2-homologous domain-containing protein</fullName>
    </recommendedName>
</protein>
<evidence type="ECO:0000313" key="2">
    <source>
        <dbReference type="EMBL" id="OBZ66714.1"/>
    </source>
</evidence>
<proteinExistence type="predicted"/>
<dbReference type="AlphaFoldDB" id="A0A1C7LV45"/>
<keyword evidence="1" id="KW-0732">Signal</keyword>
<reference evidence="2 3" key="1">
    <citation type="submission" date="2016-03" db="EMBL/GenBank/DDBJ databases">
        <title>Whole genome sequencing of Grifola frondosa 9006-11.</title>
        <authorList>
            <person name="Min B."/>
            <person name="Park H."/>
            <person name="Kim J.-G."/>
            <person name="Cho H."/>
            <person name="Oh Y.-L."/>
            <person name="Kong W.-S."/>
            <person name="Choi I.-G."/>
        </authorList>
    </citation>
    <scope>NUCLEOTIDE SEQUENCE [LARGE SCALE GENOMIC DNA]</scope>
    <source>
        <strain evidence="2 3">9006-11</strain>
    </source>
</reference>